<feature type="transmembrane region" description="Helical" evidence="1">
    <location>
        <begin position="47"/>
        <end position="65"/>
    </location>
</feature>
<dbReference type="InterPro" id="IPR021448">
    <property type="entry name" value="DUF3098"/>
</dbReference>
<dbReference type="EMBL" id="JADIMA010000066">
    <property type="protein sequence ID" value="MBO8473340.1"/>
    <property type="molecule type" value="Genomic_DNA"/>
</dbReference>
<protein>
    <submittedName>
        <fullName evidence="2">DUF3098 domain-containing protein</fullName>
    </submittedName>
</protein>
<reference evidence="2" key="2">
    <citation type="journal article" date="2021" name="PeerJ">
        <title>Extensive microbial diversity within the chicken gut microbiome revealed by metagenomics and culture.</title>
        <authorList>
            <person name="Gilroy R."/>
            <person name="Ravi A."/>
            <person name="Getino M."/>
            <person name="Pursley I."/>
            <person name="Horton D.L."/>
            <person name="Alikhan N.F."/>
            <person name="Baker D."/>
            <person name="Gharbi K."/>
            <person name="Hall N."/>
            <person name="Watson M."/>
            <person name="Adriaenssens E.M."/>
            <person name="Foster-Nyarko E."/>
            <person name="Jarju S."/>
            <person name="Secka A."/>
            <person name="Antonio M."/>
            <person name="Oren A."/>
            <person name="Chaudhuri R.R."/>
            <person name="La Ragione R."/>
            <person name="Hildebrand F."/>
            <person name="Pallen M.J."/>
        </authorList>
    </citation>
    <scope>NUCLEOTIDE SEQUENCE</scope>
    <source>
        <strain evidence="2">B1-8020</strain>
    </source>
</reference>
<feature type="transmembrane region" description="Helical" evidence="1">
    <location>
        <begin position="7"/>
        <end position="27"/>
    </location>
</feature>
<name>A0A9D9IJI0_9BACT</name>
<accession>A0A9D9IJI0</accession>
<proteinExistence type="predicted"/>
<evidence type="ECO:0000313" key="3">
    <source>
        <dbReference type="Proteomes" id="UP000823604"/>
    </source>
</evidence>
<gene>
    <name evidence="2" type="ORF">IAB81_06880</name>
</gene>
<keyword evidence="1" id="KW-0812">Transmembrane</keyword>
<dbReference type="AlphaFoldDB" id="A0A9D9IJI0"/>
<evidence type="ECO:0000256" key="1">
    <source>
        <dbReference type="SAM" id="Phobius"/>
    </source>
</evidence>
<evidence type="ECO:0000313" key="2">
    <source>
        <dbReference type="EMBL" id="MBO8473340.1"/>
    </source>
</evidence>
<keyword evidence="1" id="KW-1133">Transmembrane helix</keyword>
<reference evidence="2" key="1">
    <citation type="submission" date="2020-10" db="EMBL/GenBank/DDBJ databases">
        <authorList>
            <person name="Gilroy R."/>
        </authorList>
    </citation>
    <scope>NUCLEOTIDE SEQUENCE</scope>
    <source>
        <strain evidence="2">B1-8020</strain>
    </source>
</reference>
<dbReference type="Pfam" id="PF11297">
    <property type="entry name" value="DUF3098"/>
    <property type="match status" value="1"/>
</dbReference>
<dbReference type="Proteomes" id="UP000823604">
    <property type="component" value="Unassembled WGS sequence"/>
</dbReference>
<comment type="caution">
    <text evidence="2">The sequence shown here is derived from an EMBL/GenBank/DDBJ whole genome shotgun (WGS) entry which is preliminary data.</text>
</comment>
<organism evidence="2 3">
    <name type="scientific">Candidatus Merdivivens pullicola</name>
    <dbReference type="NCBI Taxonomy" id="2840872"/>
    <lineage>
        <taxon>Bacteria</taxon>
        <taxon>Pseudomonadati</taxon>
        <taxon>Bacteroidota</taxon>
        <taxon>Bacteroidia</taxon>
        <taxon>Bacteroidales</taxon>
        <taxon>Muribaculaceae</taxon>
        <taxon>Muribaculaceae incertae sedis</taxon>
        <taxon>Candidatus Merdivivens</taxon>
    </lineage>
</organism>
<keyword evidence="1" id="KW-0472">Membrane</keyword>
<sequence>MAISAKGLRLLLVGLVVIVSGFILMAGGKSDSPDVFNWEMFNFTRMVAAPVLIIAGIVIEIVAIMRRPSGKRSE</sequence>